<feature type="transmembrane region" description="Helical" evidence="6">
    <location>
        <begin position="147"/>
        <end position="172"/>
    </location>
</feature>
<protein>
    <submittedName>
        <fullName evidence="7">Lysine transporter LysE</fullName>
    </submittedName>
</protein>
<keyword evidence="2" id="KW-1003">Cell membrane</keyword>
<dbReference type="InterPro" id="IPR001123">
    <property type="entry name" value="LeuE-type"/>
</dbReference>
<dbReference type="PIRSF" id="PIRSF006324">
    <property type="entry name" value="LeuE"/>
    <property type="match status" value="1"/>
</dbReference>
<keyword evidence="5 6" id="KW-0472">Membrane</keyword>
<dbReference type="GO" id="GO:0015171">
    <property type="term" value="F:amino acid transmembrane transporter activity"/>
    <property type="evidence" value="ECO:0007669"/>
    <property type="project" value="TreeGrafter"/>
</dbReference>
<dbReference type="AlphaFoldDB" id="A0A2N8RYX0"/>
<organism evidence="7 8">
    <name type="scientific">Stutzerimonas stutzeri</name>
    <name type="common">Pseudomonas stutzeri</name>
    <dbReference type="NCBI Taxonomy" id="316"/>
    <lineage>
        <taxon>Bacteria</taxon>
        <taxon>Pseudomonadati</taxon>
        <taxon>Pseudomonadota</taxon>
        <taxon>Gammaproteobacteria</taxon>
        <taxon>Pseudomonadales</taxon>
        <taxon>Pseudomonadaceae</taxon>
        <taxon>Stutzerimonas</taxon>
    </lineage>
</organism>
<feature type="transmembrane region" description="Helical" evidence="6">
    <location>
        <begin position="184"/>
        <end position="203"/>
    </location>
</feature>
<comment type="caution">
    <text evidence="7">The sequence shown here is derived from an EMBL/GenBank/DDBJ whole genome shotgun (WGS) entry which is preliminary data.</text>
</comment>
<dbReference type="EMBL" id="POUN01000004">
    <property type="protein sequence ID" value="PNF79570.1"/>
    <property type="molecule type" value="Genomic_DNA"/>
</dbReference>
<accession>A0A2N8RYX0</accession>
<dbReference type="GO" id="GO:0005886">
    <property type="term" value="C:plasma membrane"/>
    <property type="evidence" value="ECO:0007669"/>
    <property type="project" value="UniProtKB-SubCell"/>
</dbReference>
<dbReference type="RefSeq" id="WP_102825460.1">
    <property type="nucleotide sequence ID" value="NZ_CP139348.1"/>
</dbReference>
<dbReference type="Pfam" id="PF01810">
    <property type="entry name" value="LysE"/>
    <property type="match status" value="1"/>
</dbReference>
<reference evidence="7 8" key="1">
    <citation type="submission" date="2018-01" db="EMBL/GenBank/DDBJ databases">
        <title>Denitrification phenotypes of diverse strains of Pseudomonas stutzeri.</title>
        <authorList>
            <person name="Milligan D.A."/>
            <person name="Bergaust L."/>
            <person name="Bakken L.R."/>
            <person name="Frostegard A."/>
        </authorList>
    </citation>
    <scope>NUCLEOTIDE SEQUENCE [LARGE SCALE GENOMIC DNA]</scope>
    <source>
        <strain evidence="7 8">KC</strain>
    </source>
</reference>
<dbReference type="OrthoDB" id="9804822at2"/>
<evidence type="ECO:0000256" key="5">
    <source>
        <dbReference type="ARBA" id="ARBA00023136"/>
    </source>
</evidence>
<evidence type="ECO:0000256" key="3">
    <source>
        <dbReference type="ARBA" id="ARBA00022692"/>
    </source>
</evidence>
<evidence type="ECO:0000313" key="8">
    <source>
        <dbReference type="Proteomes" id="UP000235925"/>
    </source>
</evidence>
<evidence type="ECO:0000256" key="2">
    <source>
        <dbReference type="ARBA" id="ARBA00022475"/>
    </source>
</evidence>
<feature type="transmembrane region" description="Helical" evidence="6">
    <location>
        <begin position="47"/>
        <end position="66"/>
    </location>
</feature>
<sequence length="206" mass="22551">MSLMTILFFIPACFALNMAPGPNNLLSMANAKRYGVRIACYAGVGRLVAFVGMITLAATGLATVLYTSEKLFLMIKIVGGLYLLWMAFQLWTADPSDGGDEALEGRSLFQLGRQEFLLAAGNPKAILIFTAFLPQFVDPSGSVGFQFLVLGFLFLVLEWVAIAGYAFFGKALRHWFSRPSMRRMFNRICSGLLGSAGIGLLLARRE</sequence>
<keyword evidence="4 6" id="KW-1133">Transmembrane helix</keyword>
<comment type="subcellular location">
    <subcellularLocation>
        <location evidence="1">Cell membrane</location>
        <topology evidence="1">Multi-pass membrane protein</topology>
    </subcellularLocation>
</comment>
<name>A0A2N8RYX0_STUST</name>
<keyword evidence="3 6" id="KW-0812">Transmembrane</keyword>
<feature type="transmembrane region" description="Helical" evidence="6">
    <location>
        <begin position="73"/>
        <end position="91"/>
    </location>
</feature>
<dbReference type="PANTHER" id="PTHR30086:SF20">
    <property type="entry name" value="ARGININE EXPORTER PROTEIN ARGO-RELATED"/>
    <property type="match status" value="1"/>
</dbReference>
<evidence type="ECO:0000256" key="1">
    <source>
        <dbReference type="ARBA" id="ARBA00004651"/>
    </source>
</evidence>
<evidence type="ECO:0000256" key="6">
    <source>
        <dbReference type="SAM" id="Phobius"/>
    </source>
</evidence>
<gene>
    <name evidence="7" type="ORF">CXK92_13040</name>
</gene>
<evidence type="ECO:0000256" key="4">
    <source>
        <dbReference type="ARBA" id="ARBA00022989"/>
    </source>
</evidence>
<dbReference type="PANTHER" id="PTHR30086">
    <property type="entry name" value="ARGININE EXPORTER PROTEIN ARGO"/>
    <property type="match status" value="1"/>
</dbReference>
<proteinExistence type="predicted"/>
<evidence type="ECO:0000313" key="7">
    <source>
        <dbReference type="EMBL" id="PNF79570.1"/>
    </source>
</evidence>
<dbReference type="Proteomes" id="UP000235925">
    <property type="component" value="Unassembled WGS sequence"/>
</dbReference>